<reference evidence="6 7" key="2">
    <citation type="submission" date="2018-11" db="EMBL/GenBank/DDBJ databases">
        <authorList>
            <consortium name="Pathogen Informatics"/>
        </authorList>
    </citation>
    <scope>NUCLEOTIDE SEQUENCE [LARGE SCALE GENOMIC DNA]</scope>
    <source>
        <strain evidence="6">Dakar</strain>
        <strain evidence="7">Dakar, Senegal</strain>
    </source>
</reference>
<organism evidence="8">
    <name type="scientific">Schistosoma curassoni</name>
    <dbReference type="NCBI Taxonomy" id="6186"/>
    <lineage>
        <taxon>Eukaryota</taxon>
        <taxon>Metazoa</taxon>
        <taxon>Spiralia</taxon>
        <taxon>Lophotrochozoa</taxon>
        <taxon>Platyhelminthes</taxon>
        <taxon>Trematoda</taxon>
        <taxon>Digenea</taxon>
        <taxon>Strigeidida</taxon>
        <taxon>Schistosomatoidea</taxon>
        <taxon>Schistosomatidae</taxon>
        <taxon>Schistosoma</taxon>
    </lineage>
</organism>
<dbReference type="PANTHER" id="PTHR12696">
    <property type="entry name" value="TIP120"/>
    <property type="match status" value="1"/>
</dbReference>
<keyword evidence="2" id="KW-0677">Repeat</keyword>
<dbReference type="InterPro" id="IPR011989">
    <property type="entry name" value="ARM-like"/>
</dbReference>
<feature type="domain" description="TATA-binding protein interacting (TIP20)" evidence="5">
    <location>
        <begin position="318"/>
        <end position="468"/>
    </location>
</feature>
<keyword evidence="7" id="KW-1185">Reference proteome</keyword>
<dbReference type="InterPro" id="IPR039852">
    <property type="entry name" value="CAND1/CAND2"/>
</dbReference>
<proteinExistence type="inferred from homology"/>
<dbReference type="STRING" id="6186.A0A183JE38"/>
<dbReference type="Proteomes" id="UP000279833">
    <property type="component" value="Unassembled WGS sequence"/>
</dbReference>
<dbReference type="SUPFAM" id="SSF48371">
    <property type="entry name" value="ARM repeat"/>
    <property type="match status" value="1"/>
</dbReference>
<evidence type="ECO:0000256" key="2">
    <source>
        <dbReference type="ARBA" id="ARBA00022737"/>
    </source>
</evidence>
<dbReference type="GO" id="GO:0010265">
    <property type="term" value="P:SCF complex assembly"/>
    <property type="evidence" value="ECO:0007669"/>
    <property type="project" value="InterPro"/>
</dbReference>
<evidence type="ECO:0000313" key="7">
    <source>
        <dbReference type="Proteomes" id="UP000279833"/>
    </source>
</evidence>
<feature type="region of interest" description="Disordered" evidence="4">
    <location>
        <begin position="507"/>
        <end position="530"/>
    </location>
</feature>
<dbReference type="InterPro" id="IPR016024">
    <property type="entry name" value="ARM-type_fold"/>
</dbReference>
<name>A0A183JE38_9TREM</name>
<dbReference type="WBParaSite" id="SCUD_0000095001-mRNA-1">
    <property type="protein sequence ID" value="SCUD_0000095001-mRNA-1"/>
    <property type="gene ID" value="SCUD_0000095001"/>
</dbReference>
<gene>
    <name evidence="6" type="ORF">SCUD_LOCUS952</name>
</gene>
<evidence type="ECO:0000256" key="1">
    <source>
        <dbReference type="ARBA" id="ARBA00007657"/>
    </source>
</evidence>
<accession>A0A183JE38</accession>
<evidence type="ECO:0000259" key="5">
    <source>
        <dbReference type="Pfam" id="PF08623"/>
    </source>
</evidence>
<comment type="similarity">
    <text evidence="1">Belongs to the CAND family.</text>
</comment>
<dbReference type="EMBL" id="UZAK01000710">
    <property type="protein sequence ID" value="VDO64730.1"/>
    <property type="molecule type" value="Genomic_DNA"/>
</dbReference>
<evidence type="ECO:0000313" key="8">
    <source>
        <dbReference type="WBParaSite" id="SCUD_0000095001-mRNA-1"/>
    </source>
</evidence>
<protein>
    <submittedName>
        <fullName evidence="8">TIP120 domain-containing protein</fullName>
    </submittedName>
</protein>
<dbReference type="Gene3D" id="1.25.10.10">
    <property type="entry name" value="Leucine-rich Repeat Variant"/>
    <property type="match status" value="1"/>
</dbReference>
<dbReference type="AlphaFoldDB" id="A0A183JE38"/>
<reference evidence="8" key="1">
    <citation type="submission" date="2016-06" db="UniProtKB">
        <authorList>
            <consortium name="WormBaseParasite"/>
        </authorList>
    </citation>
    <scope>IDENTIFICATION</scope>
</reference>
<dbReference type="Pfam" id="PF08623">
    <property type="entry name" value="TIP120"/>
    <property type="match status" value="1"/>
</dbReference>
<keyword evidence="3" id="KW-0833">Ubl conjugation pathway</keyword>
<sequence length="546" mass="59783">MADLSSRTDLRDLLISCLSSTNNSPYYQQTPHTPTGLSHSTISSNGFMVSEEVKPAAALSLGRMVVGKPEILLPPLIESISQAVKHHMQLTNTSGSLTSISSIGASSGSKNNTSQHQLYYLIQALREVLVNLAGLDPNQSLKHYLDSMWSLLLACSGLSEEGTRNLVSECLGRLTLVDPPQLVGRLRQQLNSPEASSSVLMRSTLVTAVKFILIVTDLDAGTMTKYTGRMRYDLPDVTYFTVPSQETPMPSPVTNDIESALRAGNPPALIDFLGRLADQELSVRRAALVALNTVAHHRPGLVRPLLNIPIQLPGSSETSTLLDMLCAETVIRKELIREVEMGPFKHHEDDGLDLRKCAFECMSTLLETCLDKLVIPNFLESLIDGLRDHTDIKLLSYQILQRISIIRPMEISAKMEILAVPLKAVLLSKPKDDWVKQEMEKMQELNRSAIGLIVSLRNIDDIDKNRHYVELLRIINADSNLKNIYMQILSTENYSTKNNLSTLTTTQTTGEYGRNTSSSCSLTGDGSGGGGGGGAGFIGKFSSTRS</sequence>
<evidence type="ECO:0000313" key="6">
    <source>
        <dbReference type="EMBL" id="VDO64730.1"/>
    </source>
</evidence>
<dbReference type="InterPro" id="IPR013932">
    <property type="entry name" value="TATA-bd_TIP120"/>
</dbReference>
<evidence type="ECO:0000256" key="4">
    <source>
        <dbReference type="SAM" id="MobiDB-lite"/>
    </source>
</evidence>
<evidence type="ECO:0000256" key="3">
    <source>
        <dbReference type="ARBA" id="ARBA00022786"/>
    </source>
</evidence>